<keyword evidence="1" id="KW-0472">Membrane</keyword>
<keyword evidence="1" id="KW-1133">Transmembrane helix</keyword>
<feature type="transmembrane region" description="Helical" evidence="1">
    <location>
        <begin position="101"/>
        <end position="119"/>
    </location>
</feature>
<dbReference type="EMBL" id="CAEZWW010000048">
    <property type="protein sequence ID" value="CAB4669571.1"/>
    <property type="molecule type" value="Genomic_DNA"/>
</dbReference>
<reference evidence="3" key="1">
    <citation type="submission" date="2020-05" db="EMBL/GenBank/DDBJ databases">
        <authorList>
            <person name="Chiriac C."/>
            <person name="Salcher M."/>
            <person name="Ghai R."/>
            <person name="Kavagutti S V."/>
        </authorList>
    </citation>
    <scope>NUCLEOTIDE SEQUENCE</scope>
</reference>
<keyword evidence="1" id="KW-0812">Transmembrane</keyword>
<feature type="transmembrane region" description="Helical" evidence="1">
    <location>
        <begin position="78"/>
        <end position="95"/>
    </location>
</feature>
<protein>
    <submittedName>
        <fullName evidence="3">Unannotated protein</fullName>
    </submittedName>
</protein>
<dbReference type="AlphaFoldDB" id="A0A6J6PVF1"/>
<gene>
    <name evidence="2" type="ORF">UFOPK2310_00537</name>
    <name evidence="3" type="ORF">UFOPK2625_00491</name>
</gene>
<proteinExistence type="predicted"/>
<evidence type="ECO:0000313" key="3">
    <source>
        <dbReference type="EMBL" id="CAB4700508.1"/>
    </source>
</evidence>
<evidence type="ECO:0000256" key="1">
    <source>
        <dbReference type="SAM" id="Phobius"/>
    </source>
</evidence>
<sequence>MTSPPPEQSPEQNDPDQDDAWAAIVADLSGDMRMEIGDLNRQIAPEEIDPFIEELLSEGSFEPPEPPPIPMPDTIGRFAWAGAIGGPIFLVLVYVLELGSFLTTLALVASIAGFITLVARKREREVSDGERDDGAVV</sequence>
<name>A0A6J6PVF1_9ZZZZ</name>
<dbReference type="EMBL" id="CAEZXZ010000054">
    <property type="protein sequence ID" value="CAB4700508.1"/>
    <property type="molecule type" value="Genomic_DNA"/>
</dbReference>
<evidence type="ECO:0000313" key="2">
    <source>
        <dbReference type="EMBL" id="CAB4669571.1"/>
    </source>
</evidence>
<organism evidence="3">
    <name type="scientific">freshwater metagenome</name>
    <dbReference type="NCBI Taxonomy" id="449393"/>
    <lineage>
        <taxon>unclassified sequences</taxon>
        <taxon>metagenomes</taxon>
        <taxon>ecological metagenomes</taxon>
    </lineage>
</organism>
<accession>A0A6J6PVF1</accession>